<dbReference type="GO" id="GO:0046578">
    <property type="term" value="P:regulation of Ras protein signal transduction"/>
    <property type="evidence" value="ECO:0000318"/>
    <property type="project" value="GO_Central"/>
</dbReference>
<dbReference type="RefSeq" id="XP_681673.1">
    <property type="nucleotide sequence ID" value="XM_676581.1"/>
</dbReference>
<reference evidence="3" key="2">
    <citation type="journal article" date="2009" name="Fungal Genet. Biol.">
        <title>The 2008 update of the Aspergillus nidulans genome annotation: a community effort.</title>
        <authorList>
            <person name="Wortman J.R."/>
            <person name="Gilsenan J.M."/>
            <person name="Joardar V."/>
            <person name="Deegan J."/>
            <person name="Clutterbuck J."/>
            <person name="Andersen M.R."/>
            <person name="Archer D."/>
            <person name="Bencina M."/>
            <person name="Braus G."/>
            <person name="Coutinho P."/>
            <person name="von Dohren H."/>
            <person name="Doonan J."/>
            <person name="Driessen A.J."/>
            <person name="Durek P."/>
            <person name="Espeso E."/>
            <person name="Fekete E."/>
            <person name="Flipphi M."/>
            <person name="Estrada C.G."/>
            <person name="Geysens S."/>
            <person name="Goldman G."/>
            <person name="de Groot P.W."/>
            <person name="Hansen K."/>
            <person name="Harris S.D."/>
            <person name="Heinekamp T."/>
            <person name="Helmstaedt K."/>
            <person name="Henrissat B."/>
            <person name="Hofmann G."/>
            <person name="Homan T."/>
            <person name="Horio T."/>
            <person name="Horiuchi H."/>
            <person name="James S."/>
            <person name="Jones M."/>
            <person name="Karaffa L."/>
            <person name="Karanyi Z."/>
            <person name="Kato M."/>
            <person name="Keller N."/>
            <person name="Kelly D.E."/>
            <person name="Kiel J.A."/>
            <person name="Kim J.M."/>
            <person name="van der Klei I.J."/>
            <person name="Klis F.M."/>
            <person name="Kovalchuk A."/>
            <person name="Krasevec N."/>
            <person name="Kubicek C.P."/>
            <person name="Liu B."/>
            <person name="Maccabe A."/>
            <person name="Meyer V."/>
            <person name="Mirabito P."/>
            <person name="Miskei M."/>
            <person name="Mos M."/>
            <person name="Mullins J."/>
            <person name="Nelson D.R."/>
            <person name="Nielsen J."/>
            <person name="Oakley B.R."/>
            <person name="Osmani S.A."/>
            <person name="Pakula T."/>
            <person name="Paszewski A."/>
            <person name="Paulsen I."/>
            <person name="Pilsyk S."/>
            <person name="Pocsi I."/>
            <person name="Punt P.J."/>
            <person name="Ram A.F."/>
            <person name="Ren Q."/>
            <person name="Robellet X."/>
            <person name="Robson G."/>
            <person name="Seiboth B."/>
            <person name="van Solingen P."/>
            <person name="Specht T."/>
            <person name="Sun J."/>
            <person name="Taheri-Talesh N."/>
            <person name="Takeshita N."/>
            <person name="Ussery D."/>
            <person name="vanKuyk P.A."/>
            <person name="Visser H."/>
            <person name="van de Vondervoort P.J."/>
            <person name="de Vries R.P."/>
            <person name="Walton J."/>
            <person name="Xiang X."/>
            <person name="Xiong Y."/>
            <person name="Zeng A.P."/>
            <person name="Brandt B.W."/>
            <person name="Cornell M.J."/>
            <person name="van den Hondel C.A."/>
            <person name="Visser J."/>
            <person name="Oliver S.G."/>
            <person name="Turner G."/>
        </authorList>
    </citation>
    <scope>GENOME REANNOTATION</scope>
    <source>
        <strain evidence="3">FGSC A4 / ATCC 38163 / CBS 112.46 / NRRL 194 / M139</strain>
    </source>
</reference>
<dbReference type="GeneID" id="2868621"/>
<dbReference type="InParanoid" id="Q5ATH6"/>
<keyword evidence="1" id="KW-0472">Membrane</keyword>
<keyword evidence="2" id="KW-0646">Protease inhibitor</keyword>
<dbReference type="KEGG" id="ani:ANIA_08404"/>
<dbReference type="OrthoDB" id="2506647at2759"/>
<protein>
    <submittedName>
        <fullName evidence="2">Protease inhibitor (Tfs1), putative (AFU_orthologue AFUA_4G08120)</fullName>
    </submittedName>
</protein>
<dbReference type="FunFam" id="3.90.280.10:FF:000014">
    <property type="entry name" value="Phosphatidylethanolamine-binding protein, putative"/>
    <property type="match status" value="1"/>
</dbReference>
<dbReference type="InterPro" id="IPR035810">
    <property type="entry name" value="PEBP_euk"/>
</dbReference>
<keyword evidence="3" id="KW-1185">Reference proteome</keyword>
<dbReference type="PANTHER" id="PTHR11362:SF85">
    <property type="entry name" value="INHIBITOR (TFS1), PUTATIVE (AFU_ORTHOLOGUE AFUA_4G08120)-RELATED"/>
    <property type="match status" value="1"/>
</dbReference>
<keyword evidence="1" id="KW-1133">Transmembrane helix</keyword>
<keyword evidence="1" id="KW-0812">Transmembrane</keyword>
<evidence type="ECO:0000313" key="3">
    <source>
        <dbReference type="Proteomes" id="UP000000560"/>
    </source>
</evidence>
<dbReference type="SUPFAM" id="SSF49777">
    <property type="entry name" value="PEBP-like"/>
    <property type="match status" value="1"/>
</dbReference>
<dbReference type="GO" id="GO:0005543">
    <property type="term" value="F:phospholipid binding"/>
    <property type="evidence" value="ECO:0000318"/>
    <property type="project" value="GO_Central"/>
</dbReference>
<feature type="transmembrane region" description="Helical" evidence="1">
    <location>
        <begin position="198"/>
        <end position="218"/>
    </location>
</feature>
<accession>C8VEA4</accession>
<dbReference type="Proteomes" id="UP000000560">
    <property type="component" value="Chromosome V"/>
</dbReference>
<reference evidence="3" key="1">
    <citation type="journal article" date="2005" name="Nature">
        <title>Sequencing of Aspergillus nidulans and comparative analysis with A. fumigatus and A. oryzae.</title>
        <authorList>
            <person name="Galagan J.E."/>
            <person name="Calvo S.E."/>
            <person name="Cuomo C."/>
            <person name="Ma L.J."/>
            <person name="Wortman J.R."/>
            <person name="Batzoglou S."/>
            <person name="Lee S.I."/>
            <person name="Basturkmen M."/>
            <person name="Spevak C.C."/>
            <person name="Clutterbuck J."/>
            <person name="Kapitonov V."/>
            <person name="Jurka J."/>
            <person name="Scazzocchio C."/>
            <person name="Farman M."/>
            <person name="Butler J."/>
            <person name="Purcell S."/>
            <person name="Harris S."/>
            <person name="Braus G.H."/>
            <person name="Draht O."/>
            <person name="Busch S."/>
            <person name="D'Enfert C."/>
            <person name="Bouchier C."/>
            <person name="Goldman G.H."/>
            <person name="Bell-Pedersen D."/>
            <person name="Griffiths-Jones S."/>
            <person name="Doonan J.H."/>
            <person name="Yu J."/>
            <person name="Vienken K."/>
            <person name="Pain A."/>
            <person name="Freitag M."/>
            <person name="Selker E.U."/>
            <person name="Archer D.B."/>
            <person name="Penalva M.A."/>
            <person name="Oakley B.R."/>
            <person name="Momany M."/>
            <person name="Tanaka T."/>
            <person name="Kumagai T."/>
            <person name="Asai K."/>
            <person name="Machida M."/>
            <person name="Nierman W.C."/>
            <person name="Denning D.W."/>
            <person name="Caddick M."/>
            <person name="Hynes M."/>
            <person name="Paoletti M."/>
            <person name="Fischer R."/>
            <person name="Miller B."/>
            <person name="Dyer P."/>
            <person name="Sachs M.S."/>
            <person name="Osmani S.A."/>
            <person name="Birren B.W."/>
        </authorList>
    </citation>
    <scope>NUCLEOTIDE SEQUENCE [LARGE SCALE GENOMIC DNA]</scope>
    <source>
        <strain evidence="3">FGSC A4 / ATCC 38163 / CBS 112.46 / NRRL 194 / M139</strain>
    </source>
</reference>
<dbReference type="CDD" id="cd00866">
    <property type="entry name" value="PEBP_euk"/>
    <property type="match status" value="1"/>
</dbReference>
<dbReference type="STRING" id="227321.Q5ATH6"/>
<accession>Q5ATH6</accession>
<dbReference type="HOGENOM" id="CLU_043994_3_1_1"/>
<proteinExistence type="predicted"/>
<dbReference type="Gene3D" id="3.90.280.10">
    <property type="entry name" value="PEBP-like"/>
    <property type="match status" value="1"/>
</dbReference>
<dbReference type="OMA" id="EFKHWVV"/>
<organism evidence="2 3">
    <name type="scientific">Emericella nidulans (strain FGSC A4 / ATCC 38163 / CBS 112.46 / NRRL 194 / M139)</name>
    <name type="common">Aspergillus nidulans</name>
    <dbReference type="NCBI Taxonomy" id="227321"/>
    <lineage>
        <taxon>Eukaryota</taxon>
        <taxon>Fungi</taxon>
        <taxon>Dikarya</taxon>
        <taxon>Ascomycota</taxon>
        <taxon>Pezizomycotina</taxon>
        <taxon>Eurotiomycetes</taxon>
        <taxon>Eurotiomycetidae</taxon>
        <taxon>Eurotiales</taxon>
        <taxon>Aspergillaceae</taxon>
        <taxon>Aspergillus</taxon>
        <taxon>Aspergillus subgen. Nidulantes</taxon>
    </lineage>
</organism>
<dbReference type="FunCoup" id="Q5ATH6">
    <property type="interactions" value="1404"/>
</dbReference>
<dbReference type="GO" id="GO:0030414">
    <property type="term" value="F:peptidase inhibitor activity"/>
    <property type="evidence" value="ECO:0000318"/>
    <property type="project" value="GO_Central"/>
</dbReference>
<sequence>MSLQAHAQALVTSLSQAALVPGSAPLIPDDFKPTTELNVTFGEKAVNLGNLFRVSEVKSAPTVSFVKEEQSPECQLYTLLLVDPDAPTPDDPKFAYWRHWLVSGLTASQSINAESAKTLTEYLGPGPKDGSRPHRYLFLLFREPEGLALSKEDVGGEEFVQRRSFQAAEWVQKHGLVLVGVNWMLGAGDGWTENSLPLLLGVAFLYLLSMFVITSITVPPYTSMTTVPVS</sequence>
<evidence type="ECO:0000256" key="1">
    <source>
        <dbReference type="SAM" id="Phobius"/>
    </source>
</evidence>
<name>Q5ATH6_EMENI</name>
<dbReference type="eggNOG" id="KOG3346">
    <property type="taxonomic scope" value="Eukaryota"/>
</dbReference>
<dbReference type="InterPro" id="IPR008914">
    <property type="entry name" value="PEBP"/>
</dbReference>
<dbReference type="Pfam" id="PF01161">
    <property type="entry name" value="PBP"/>
    <property type="match status" value="1"/>
</dbReference>
<dbReference type="InterPro" id="IPR036610">
    <property type="entry name" value="PEBP-like_sf"/>
</dbReference>
<dbReference type="PANTHER" id="PTHR11362">
    <property type="entry name" value="PHOSPHATIDYLETHANOLAMINE-BINDING PROTEIN"/>
    <property type="match status" value="1"/>
</dbReference>
<dbReference type="EMBL" id="BN001305">
    <property type="protein sequence ID" value="CBF80471.1"/>
    <property type="molecule type" value="Genomic_DNA"/>
</dbReference>
<dbReference type="AlphaFoldDB" id="Q5ATH6"/>
<dbReference type="GO" id="GO:0030162">
    <property type="term" value="P:regulation of proteolysis"/>
    <property type="evidence" value="ECO:0000318"/>
    <property type="project" value="GO_Central"/>
</dbReference>
<gene>
    <name evidence="2" type="ORF">ANIA_08404</name>
</gene>
<evidence type="ECO:0000313" key="2">
    <source>
        <dbReference type="EMBL" id="CBF80471.1"/>
    </source>
</evidence>